<dbReference type="SUPFAM" id="SSF52425">
    <property type="entry name" value="Cryptochrome/photolyase, N-terminal domain"/>
    <property type="match status" value="1"/>
</dbReference>
<feature type="region of interest" description="Disordered" evidence="8">
    <location>
        <begin position="524"/>
        <end position="563"/>
    </location>
</feature>
<feature type="site" description="Electron transfer via tryptophanyl radical" evidence="6">
    <location>
        <position position="368"/>
    </location>
</feature>
<organism evidence="10 11">
    <name type="scientific">Petrolisthes cinctipes</name>
    <name type="common">Flat porcelain crab</name>
    <dbReference type="NCBI Taxonomy" id="88211"/>
    <lineage>
        <taxon>Eukaryota</taxon>
        <taxon>Metazoa</taxon>
        <taxon>Ecdysozoa</taxon>
        <taxon>Arthropoda</taxon>
        <taxon>Crustacea</taxon>
        <taxon>Multicrustacea</taxon>
        <taxon>Malacostraca</taxon>
        <taxon>Eumalacostraca</taxon>
        <taxon>Eucarida</taxon>
        <taxon>Decapoda</taxon>
        <taxon>Pleocyemata</taxon>
        <taxon>Anomura</taxon>
        <taxon>Galatheoidea</taxon>
        <taxon>Porcellanidae</taxon>
        <taxon>Petrolisthes</taxon>
    </lineage>
</organism>
<feature type="binding site" evidence="5">
    <location>
        <begin position="434"/>
        <end position="436"/>
    </location>
    <ligand>
        <name>FAD</name>
        <dbReference type="ChEBI" id="CHEBI:57692"/>
    </ligand>
</feature>
<sequence length="563" mass="64606">MFLRGGYTCSGVFRPGNKRGLPHLTHLVSQKKARESVIMMEAKKGSVALCWLRNDLRYHDNEVLLKAHQQADTVLPVYCFDPRHYQGTYHHCFPKTGQHRGRFILESVQNLRHTLQAKGSELVMRWGQPEQVIPELLSSLHSSQPSTHLSVFYQTEVTKEEKDVETGVREGCKAFKATVHPVWGATLYHRDDLPFTINRLPDTYTGFRKEVEGRGRIRPPLTMPDKLKPLPLDCLPGDLPSIAQLGFSDMSVDKRTAFPFSGGESEGMKRVEQYFWGTDSVAKYKETRNGLLGEKYSTKFSSWLSLGCLSPRYVYSELKKYERERTANQSTYWVIFEMIWRDYFRFVCLKYGDRVFYPSGIKGKKIQWSYNSKLFMAWKEGTTGVPFVDANMRELRETGWMSNRGRQNVASFLIKDLKQDWRLGAEWFESQLLDHDVCSNYGNWNYAAGIGNDPREDRKFNMVKQGMDYDSQGDFVRTWVPELKGISGGAIHTPWCLSSGTLDQAGVSLGDDYPNPIVVAPEWSRHTHKAGPANNSRGNGGKWNSGQRQRQKGMDFYFKSQKK</sequence>
<feature type="binding site" evidence="5">
    <location>
        <begin position="337"/>
        <end position="344"/>
    </location>
    <ligand>
        <name>FAD</name>
        <dbReference type="ChEBI" id="CHEBI:57692"/>
    </ligand>
</feature>
<protein>
    <recommendedName>
        <fullName evidence="7">Cryptochrome DASH</fullName>
    </recommendedName>
</protein>
<keyword evidence="3 5" id="KW-0274">FAD</keyword>
<dbReference type="InterPro" id="IPR014133">
    <property type="entry name" value="Cry_DASH"/>
</dbReference>
<dbReference type="NCBIfam" id="TIGR02765">
    <property type="entry name" value="crypto_DASH"/>
    <property type="match status" value="1"/>
</dbReference>
<evidence type="ECO:0000256" key="2">
    <source>
        <dbReference type="ARBA" id="ARBA00022630"/>
    </source>
</evidence>
<evidence type="ECO:0000256" key="5">
    <source>
        <dbReference type="PIRSR" id="PIRSR602081-1"/>
    </source>
</evidence>
<comment type="caution">
    <text evidence="10">The sequence shown here is derived from an EMBL/GenBank/DDBJ whole genome shotgun (WGS) entry which is preliminary data.</text>
</comment>
<evidence type="ECO:0000256" key="4">
    <source>
        <dbReference type="ARBA" id="ARBA00022991"/>
    </source>
</evidence>
<proteinExistence type="inferred from homology"/>
<keyword evidence="2 5" id="KW-0285">Flavoprotein</keyword>
<dbReference type="Gene3D" id="1.10.579.10">
    <property type="entry name" value="DNA Cyclobutane Dipyrimidine Photolyase, subunit A, domain 3"/>
    <property type="match status" value="1"/>
</dbReference>
<feature type="site" description="Electron transfer via tryptophanyl radical" evidence="6">
    <location>
        <position position="421"/>
    </location>
</feature>
<dbReference type="InterPro" id="IPR014729">
    <property type="entry name" value="Rossmann-like_a/b/a_fold"/>
</dbReference>
<dbReference type="Proteomes" id="UP001286313">
    <property type="component" value="Unassembled WGS sequence"/>
</dbReference>
<dbReference type="GO" id="GO:0003904">
    <property type="term" value="F:deoxyribodipyrimidine photo-lyase activity"/>
    <property type="evidence" value="ECO:0007669"/>
    <property type="project" value="TreeGrafter"/>
</dbReference>
<evidence type="ECO:0000256" key="3">
    <source>
        <dbReference type="ARBA" id="ARBA00022827"/>
    </source>
</evidence>
<evidence type="ECO:0000256" key="8">
    <source>
        <dbReference type="SAM" id="MobiDB-lite"/>
    </source>
</evidence>
<dbReference type="GO" id="GO:0000719">
    <property type="term" value="P:photoreactive repair"/>
    <property type="evidence" value="ECO:0007669"/>
    <property type="project" value="TreeGrafter"/>
</dbReference>
<dbReference type="PRINTS" id="PR00147">
    <property type="entry name" value="DNAPHOTLYASE"/>
</dbReference>
<dbReference type="InterPro" id="IPR006050">
    <property type="entry name" value="DNA_photolyase_N"/>
</dbReference>
<feature type="binding site" evidence="5">
    <location>
        <begin position="297"/>
        <end position="301"/>
    </location>
    <ligand>
        <name>FAD</name>
        <dbReference type="ChEBI" id="CHEBI:57692"/>
    </ligand>
</feature>
<dbReference type="EMBL" id="JAWQEG010006896">
    <property type="protein sequence ID" value="KAK3853609.1"/>
    <property type="molecule type" value="Genomic_DNA"/>
</dbReference>
<evidence type="ECO:0000256" key="6">
    <source>
        <dbReference type="PIRSR" id="PIRSR602081-2"/>
    </source>
</evidence>
<comment type="cofactor">
    <cofactor evidence="5 7">
        <name>FAD</name>
        <dbReference type="ChEBI" id="CHEBI:57692"/>
    </cofactor>
    <text evidence="5 7">Binds 1 FAD per subunit.</text>
</comment>
<dbReference type="Gene3D" id="3.40.50.620">
    <property type="entry name" value="HUPs"/>
    <property type="match status" value="1"/>
</dbReference>
<feature type="site" description="Electron transfer via tryptophanyl radical" evidence="6">
    <location>
        <position position="444"/>
    </location>
</feature>
<evidence type="ECO:0000313" key="10">
    <source>
        <dbReference type="EMBL" id="KAK3853609.1"/>
    </source>
</evidence>
<dbReference type="GO" id="GO:0003684">
    <property type="term" value="F:damaged DNA binding"/>
    <property type="evidence" value="ECO:0007669"/>
    <property type="project" value="TreeGrafter"/>
</dbReference>
<dbReference type="InterPro" id="IPR036155">
    <property type="entry name" value="Crypto/Photolyase_N_sf"/>
</dbReference>
<dbReference type="PROSITE" id="PS51645">
    <property type="entry name" value="PHR_CRY_ALPHA_BETA"/>
    <property type="match status" value="1"/>
</dbReference>
<evidence type="ECO:0000259" key="9">
    <source>
        <dbReference type="PROSITE" id="PS51645"/>
    </source>
</evidence>
<dbReference type="InterPro" id="IPR036134">
    <property type="entry name" value="Crypto/Photolyase_FAD-like_sf"/>
</dbReference>
<accession>A0AAE1BQR4</accession>
<dbReference type="InterPro" id="IPR005101">
    <property type="entry name" value="Cryptochr/Photolyase_FAD-bd"/>
</dbReference>
<evidence type="ECO:0000313" key="11">
    <source>
        <dbReference type="Proteomes" id="UP001286313"/>
    </source>
</evidence>
<dbReference type="Gene3D" id="1.25.40.80">
    <property type="match status" value="1"/>
</dbReference>
<name>A0AAE1BQR4_PETCI</name>
<dbReference type="GO" id="GO:0071949">
    <property type="term" value="F:FAD binding"/>
    <property type="evidence" value="ECO:0007669"/>
    <property type="project" value="TreeGrafter"/>
</dbReference>
<dbReference type="Pfam" id="PF03441">
    <property type="entry name" value="FAD_binding_7"/>
    <property type="match status" value="1"/>
</dbReference>
<dbReference type="AlphaFoldDB" id="A0AAE1BQR4"/>
<feature type="domain" description="Photolyase/cryptochrome alpha/beta" evidence="9">
    <location>
        <begin position="46"/>
        <end position="187"/>
    </location>
</feature>
<dbReference type="InterPro" id="IPR002081">
    <property type="entry name" value="Cryptochrome/DNA_photolyase_1"/>
</dbReference>
<comment type="cofactor">
    <cofactor evidence="7">
        <name>(6R)-5,10-methylene-5,6,7,8-tetrahydrofolate</name>
        <dbReference type="ChEBI" id="CHEBI:15636"/>
    </cofactor>
    <text evidence="7">Binds 1 5,10-methenyltetrahydrofolate (MTHF) per subunit.</text>
</comment>
<evidence type="ECO:0000256" key="1">
    <source>
        <dbReference type="ARBA" id="ARBA00005862"/>
    </source>
</evidence>
<keyword evidence="11" id="KW-1185">Reference proteome</keyword>
<comment type="similarity">
    <text evidence="1 7">Belongs to the DNA photolyase class-1 family.</text>
</comment>
<keyword evidence="4 7" id="KW-0157">Chromophore</keyword>
<gene>
    <name evidence="10" type="ORF">Pcinc_039862</name>
</gene>
<dbReference type="Pfam" id="PF00875">
    <property type="entry name" value="DNA_photolyase"/>
    <property type="match status" value="1"/>
</dbReference>
<dbReference type="SUPFAM" id="SSF48173">
    <property type="entry name" value="Cryptochrome/photolyase FAD-binding domain"/>
    <property type="match status" value="1"/>
</dbReference>
<reference evidence="10" key="1">
    <citation type="submission" date="2023-10" db="EMBL/GenBank/DDBJ databases">
        <title>Genome assemblies of two species of porcelain crab, Petrolisthes cinctipes and Petrolisthes manimaculis (Anomura: Porcellanidae).</title>
        <authorList>
            <person name="Angst P."/>
        </authorList>
    </citation>
    <scope>NUCLEOTIDE SEQUENCE</scope>
    <source>
        <strain evidence="10">PB745_01</strain>
        <tissue evidence="10">Gill</tissue>
    </source>
</reference>
<dbReference type="PANTHER" id="PTHR11455">
    <property type="entry name" value="CRYPTOCHROME"/>
    <property type="match status" value="1"/>
</dbReference>
<comment type="function">
    <text evidence="7">May have a photoreceptor function.</text>
</comment>
<dbReference type="PANTHER" id="PTHR11455:SF22">
    <property type="entry name" value="CRYPTOCHROME DASH"/>
    <property type="match status" value="1"/>
</dbReference>
<evidence type="ECO:0000256" key="7">
    <source>
        <dbReference type="RuleBase" id="RU367151"/>
    </source>
</evidence>
<feature type="binding site" evidence="5">
    <location>
        <position position="284"/>
    </location>
    <ligand>
        <name>FAD</name>
        <dbReference type="ChEBI" id="CHEBI:57692"/>
    </ligand>
</feature>